<keyword evidence="1" id="KW-0472">Membrane</keyword>
<sequence>MQASPLDALQDVMPPSEVSWWPLSIAMWGVILLSLIIVITLFVWRFKAWRFKRAKREAIKHSIAHQNDAQQLHILLKRLTKHYYGTRAVAGSNQLWASRLTQLCGQTFNAQELDSLYSPKPNNELAHKLHVAIKHFKLKEAINV</sequence>
<feature type="transmembrane region" description="Helical" evidence="1">
    <location>
        <begin position="20"/>
        <end position="46"/>
    </location>
</feature>
<dbReference type="EMBL" id="CAMAPD010000009">
    <property type="protein sequence ID" value="CAH9059851.1"/>
    <property type="molecule type" value="Genomic_DNA"/>
</dbReference>
<accession>A0ABM9GIH6</accession>
<reference evidence="2 3" key="1">
    <citation type="submission" date="2022-07" db="EMBL/GenBank/DDBJ databases">
        <authorList>
            <person name="Criscuolo A."/>
        </authorList>
    </citation>
    <scope>NUCLEOTIDE SEQUENCE [LARGE SCALE GENOMIC DNA]</scope>
    <source>
        <strain evidence="3">CIP 111951</strain>
    </source>
</reference>
<dbReference type="Pfam" id="PF14316">
    <property type="entry name" value="DUF4381"/>
    <property type="match status" value="1"/>
</dbReference>
<organism evidence="2 3">
    <name type="scientific">Pseudoalteromonas holothuriae</name>
    <dbReference type="NCBI Taxonomy" id="2963714"/>
    <lineage>
        <taxon>Bacteria</taxon>
        <taxon>Pseudomonadati</taxon>
        <taxon>Pseudomonadota</taxon>
        <taxon>Gammaproteobacteria</taxon>
        <taxon>Alteromonadales</taxon>
        <taxon>Pseudoalteromonadaceae</taxon>
        <taxon>Pseudoalteromonas</taxon>
    </lineage>
</organism>
<dbReference type="InterPro" id="IPR025489">
    <property type="entry name" value="DUF4381"/>
</dbReference>
<protein>
    <recommendedName>
        <fullName evidence="4">DUF4381 domain-containing protein</fullName>
    </recommendedName>
</protein>
<dbReference type="RefSeq" id="WP_261593337.1">
    <property type="nucleotide sequence ID" value="NZ_CAMAPD010000009.1"/>
</dbReference>
<keyword evidence="1" id="KW-0812">Transmembrane</keyword>
<evidence type="ECO:0000313" key="2">
    <source>
        <dbReference type="EMBL" id="CAH9059851.1"/>
    </source>
</evidence>
<proteinExistence type="predicted"/>
<keyword evidence="1" id="KW-1133">Transmembrane helix</keyword>
<evidence type="ECO:0008006" key="4">
    <source>
        <dbReference type="Google" id="ProtNLM"/>
    </source>
</evidence>
<comment type="caution">
    <text evidence="2">The sequence shown here is derived from an EMBL/GenBank/DDBJ whole genome shotgun (WGS) entry which is preliminary data.</text>
</comment>
<evidence type="ECO:0000256" key="1">
    <source>
        <dbReference type="SAM" id="Phobius"/>
    </source>
</evidence>
<name>A0ABM9GIH6_9GAMM</name>
<dbReference type="Proteomes" id="UP001152485">
    <property type="component" value="Unassembled WGS sequence"/>
</dbReference>
<evidence type="ECO:0000313" key="3">
    <source>
        <dbReference type="Proteomes" id="UP001152485"/>
    </source>
</evidence>
<gene>
    <name evidence="2" type="ORF">PSECIP111951_02153</name>
</gene>